<organism evidence="1 2">
    <name type="scientific">Ceratobasidium theobromae</name>
    <dbReference type="NCBI Taxonomy" id="1582974"/>
    <lineage>
        <taxon>Eukaryota</taxon>
        <taxon>Fungi</taxon>
        <taxon>Dikarya</taxon>
        <taxon>Basidiomycota</taxon>
        <taxon>Agaricomycotina</taxon>
        <taxon>Agaricomycetes</taxon>
        <taxon>Cantharellales</taxon>
        <taxon>Ceratobasidiaceae</taxon>
        <taxon>Ceratobasidium</taxon>
    </lineage>
</organism>
<reference evidence="1 2" key="1">
    <citation type="journal article" date="2019" name="Fungal Biol. Biotechnol.">
        <title>Draft genome sequence of fastidious pathogen Ceratobasidium theobromae, which causes vascular-streak dieback in Theobroma cacao.</title>
        <authorList>
            <person name="Ali S.S."/>
            <person name="Asman A."/>
            <person name="Shao J."/>
            <person name="Firmansyah A.P."/>
            <person name="Susilo A.W."/>
            <person name="Rosmana A."/>
            <person name="McMahon P."/>
            <person name="Junaid M."/>
            <person name="Guest D."/>
            <person name="Kheng T.Y."/>
            <person name="Meinhardt L.W."/>
            <person name="Bailey B.A."/>
        </authorList>
    </citation>
    <scope>NUCLEOTIDE SEQUENCE [LARGE SCALE GENOMIC DNA]</scope>
    <source>
        <strain evidence="1 2">CT2</strain>
    </source>
</reference>
<sequence length="301" mass="33974">MFAIVLLYDADSNVPRDEHSSLHGSFGAAGLIHPHIYMLVNGYPGGSRVIQSANLDIETMRCWIKLLGQLVVKVYSDDPDHKPANNHNMCLVLQTPRPTPTLYYISGHVLPSDGQRVYVPSDGLSGSDLIPGRGITYLQMRNLLMTPHSSGALVDRFRSVPFDVLIVTVMKMCRCENILELPYVWWYEDGQVKCEKTKHHGKFKGDSVPMVHFAATGPEAEAVWFPSWGAVFTKAFHKIDPSKGLSLKAIVKWIQLKMDLVVDDWNSGRRDGDQRLLPQRHMVYTSRKFGNEDFFKTLGFL</sequence>
<accession>A0A5N5QHH5</accession>
<dbReference type="AlphaFoldDB" id="A0A5N5QHH5"/>
<dbReference type="EMBL" id="SSOP01000118">
    <property type="protein sequence ID" value="KAB5591195.1"/>
    <property type="molecule type" value="Genomic_DNA"/>
</dbReference>
<protein>
    <submittedName>
        <fullName evidence="1">Uncharacterized protein</fullName>
    </submittedName>
</protein>
<evidence type="ECO:0000313" key="1">
    <source>
        <dbReference type="EMBL" id="KAB5591195.1"/>
    </source>
</evidence>
<dbReference type="OrthoDB" id="3149095at2759"/>
<proteinExistence type="predicted"/>
<comment type="caution">
    <text evidence="1">The sequence shown here is derived from an EMBL/GenBank/DDBJ whole genome shotgun (WGS) entry which is preliminary data.</text>
</comment>
<keyword evidence="2" id="KW-1185">Reference proteome</keyword>
<evidence type="ECO:0000313" key="2">
    <source>
        <dbReference type="Proteomes" id="UP000383932"/>
    </source>
</evidence>
<dbReference type="Proteomes" id="UP000383932">
    <property type="component" value="Unassembled WGS sequence"/>
</dbReference>
<name>A0A5N5QHH5_9AGAM</name>
<gene>
    <name evidence="1" type="ORF">CTheo_5369</name>
</gene>